<evidence type="ECO:0000256" key="5">
    <source>
        <dbReference type="ARBA" id="ARBA00022679"/>
    </source>
</evidence>
<proteinExistence type="inferred from homology"/>
<keyword evidence="8" id="KW-0784">Thiamine biosynthesis</keyword>
<feature type="domain" description="SsuA/THI5-like" evidence="12">
    <location>
        <begin position="56"/>
        <end position="266"/>
    </location>
</feature>
<dbReference type="PROSITE" id="PS51257">
    <property type="entry name" value="PROKAR_LIPOPROTEIN"/>
    <property type="match status" value="1"/>
</dbReference>
<dbReference type="GO" id="GO:0009228">
    <property type="term" value="P:thiamine biosynthetic process"/>
    <property type="evidence" value="ECO:0007669"/>
    <property type="project" value="UniProtKB-KW"/>
</dbReference>
<dbReference type="GO" id="GO:0046872">
    <property type="term" value="F:metal ion binding"/>
    <property type="evidence" value="ECO:0007669"/>
    <property type="project" value="UniProtKB-KW"/>
</dbReference>
<keyword evidence="9" id="KW-0408">Iron</keyword>
<evidence type="ECO:0000256" key="11">
    <source>
        <dbReference type="ARBA" id="ARBA00048179"/>
    </source>
</evidence>
<dbReference type="GO" id="GO:0016740">
    <property type="term" value="F:transferase activity"/>
    <property type="evidence" value="ECO:0007669"/>
    <property type="project" value="UniProtKB-KW"/>
</dbReference>
<keyword evidence="5" id="KW-0808">Transferase</keyword>
<evidence type="ECO:0000259" key="12">
    <source>
        <dbReference type="Pfam" id="PF09084"/>
    </source>
</evidence>
<evidence type="ECO:0000256" key="1">
    <source>
        <dbReference type="ARBA" id="ARBA00003469"/>
    </source>
</evidence>
<comment type="pathway">
    <text evidence="2">Cofactor biosynthesis; thiamine diphosphate biosynthesis.</text>
</comment>
<dbReference type="InterPro" id="IPR015168">
    <property type="entry name" value="SsuA/THI5"/>
</dbReference>
<reference evidence="13" key="1">
    <citation type="submission" date="2020-05" db="EMBL/GenBank/DDBJ databases">
        <authorList>
            <person name="Chiriac C."/>
            <person name="Salcher M."/>
            <person name="Ghai R."/>
            <person name="Kavagutti S V."/>
        </authorList>
    </citation>
    <scope>NUCLEOTIDE SEQUENCE</scope>
</reference>
<comment type="function">
    <text evidence="1">Responsible for the formation of the pyrimidine heterocycle in the thiamine biosynthesis pathway. Catalyzes the formation of hydroxymethylpyrimidine phosphate (HMP-P) from histidine and pyridoxal phosphate (PLP). The protein uses PLP and the active site histidine to form HMP-P, generating an inactive enzyme. The enzyme can only undergo a single turnover, which suggests it is a suicide enzyme.</text>
</comment>
<evidence type="ECO:0000256" key="9">
    <source>
        <dbReference type="ARBA" id="ARBA00023004"/>
    </source>
</evidence>
<dbReference type="PANTHER" id="PTHR31528">
    <property type="entry name" value="4-AMINO-5-HYDROXYMETHYL-2-METHYLPYRIMIDINE PHOSPHATE SYNTHASE THI11-RELATED"/>
    <property type="match status" value="1"/>
</dbReference>
<gene>
    <name evidence="13" type="ORF">UFOPK3772_03125</name>
</gene>
<dbReference type="SUPFAM" id="SSF53850">
    <property type="entry name" value="Periplasmic binding protein-like II"/>
    <property type="match status" value="1"/>
</dbReference>
<dbReference type="AlphaFoldDB" id="A0A6J7LK52"/>
<evidence type="ECO:0000313" key="13">
    <source>
        <dbReference type="EMBL" id="CAB4968638.1"/>
    </source>
</evidence>
<evidence type="ECO:0000256" key="7">
    <source>
        <dbReference type="ARBA" id="ARBA00022898"/>
    </source>
</evidence>
<comment type="catalytic activity">
    <reaction evidence="11">
        <text>N(6)-(pyridoxal phosphate)-L-lysyl-[4-amino-5-hydroxymethyl-2-methylpyrimidine phosphate synthase] + L-histidyl-[4-amino-5-hydroxymethyl-2-methylpyrimidine phosphate synthase] + 2 Fe(3+) + 4 H2O = L-lysyl-[4-amino-5-hydroxymethyl-2-methylpyrimidine phosphate synthase] + (2S)-2-amino-5-hydroxy-4-oxopentanoyl-[4-amino-5-hydroxymethyl-2-methylpyrimidine phosphate synthase] + 4-amino-2-methyl-5-(phosphooxymethyl)pyrimidine + 3-oxopropanoate + 2 Fe(2+) + 2 H(+)</text>
        <dbReference type="Rhea" id="RHEA:65756"/>
        <dbReference type="Rhea" id="RHEA-COMP:16892"/>
        <dbReference type="Rhea" id="RHEA-COMP:16893"/>
        <dbReference type="Rhea" id="RHEA-COMP:16894"/>
        <dbReference type="Rhea" id="RHEA-COMP:16895"/>
        <dbReference type="ChEBI" id="CHEBI:15377"/>
        <dbReference type="ChEBI" id="CHEBI:15378"/>
        <dbReference type="ChEBI" id="CHEBI:29033"/>
        <dbReference type="ChEBI" id="CHEBI:29034"/>
        <dbReference type="ChEBI" id="CHEBI:29969"/>
        <dbReference type="ChEBI" id="CHEBI:29979"/>
        <dbReference type="ChEBI" id="CHEBI:33190"/>
        <dbReference type="ChEBI" id="CHEBI:58354"/>
        <dbReference type="ChEBI" id="CHEBI:143915"/>
        <dbReference type="ChEBI" id="CHEBI:157692"/>
    </reaction>
    <physiologicalReaction direction="left-to-right" evidence="11">
        <dbReference type="Rhea" id="RHEA:65757"/>
    </physiologicalReaction>
</comment>
<keyword evidence="7" id="KW-0663">Pyridoxal phosphate</keyword>
<accession>A0A6J7LK52</accession>
<evidence type="ECO:0000256" key="2">
    <source>
        <dbReference type="ARBA" id="ARBA00004948"/>
    </source>
</evidence>
<dbReference type="EMBL" id="CAFBNE010000159">
    <property type="protein sequence ID" value="CAB4968638.1"/>
    <property type="molecule type" value="Genomic_DNA"/>
</dbReference>
<dbReference type="InterPro" id="IPR027939">
    <property type="entry name" value="NMT1/THI5"/>
</dbReference>
<evidence type="ECO:0000256" key="4">
    <source>
        <dbReference type="ARBA" id="ARBA00011738"/>
    </source>
</evidence>
<protein>
    <recommendedName>
        <fullName evidence="10">Thiamine pyrimidine synthase</fullName>
    </recommendedName>
</protein>
<dbReference type="PANTHER" id="PTHR31528:SF1">
    <property type="entry name" value="4-AMINO-5-HYDROXYMETHYL-2-METHYLPYRIMIDINE PHOSPHATE SYNTHASE THI11-RELATED"/>
    <property type="match status" value="1"/>
</dbReference>
<evidence type="ECO:0000256" key="8">
    <source>
        <dbReference type="ARBA" id="ARBA00022977"/>
    </source>
</evidence>
<evidence type="ECO:0000256" key="3">
    <source>
        <dbReference type="ARBA" id="ARBA00009406"/>
    </source>
</evidence>
<comment type="similarity">
    <text evidence="3">Belongs to the NMT1/THI5 family.</text>
</comment>
<evidence type="ECO:0000256" key="6">
    <source>
        <dbReference type="ARBA" id="ARBA00022723"/>
    </source>
</evidence>
<sequence length="356" mass="37362">MSKVIAVGAVLSTVGFLAACGGSSSSSTEASAGASAPAELAKVSFVMPWVIQGEEAGQFAALNQGFYKEEGLDVEIIPGGPDVRAGALLASDSAQFAVLNPAGIYSNRAEGIPVVGIGGINQADGLFLMCKTTTNIKSFADLKGKKVGVWLGGGEAGIQAATVKAGLAVADVEWLPQKFSMEEFFNDAFDCASATEWNEKHVVYKEGLDPSKGNVIELRPSDVGLFLPGDSIATLESTMQEHPEWAQGIVNGTLRGWQWTCSSPENRKTAAQYVLDAAPDLDLDLQIIQVEEMCSLMTQGPAKDTGEIGAMAQSSWQQSADASLAAGQLKEPADVAAAFTSTFLDAVPADYRKITW</sequence>
<dbReference type="Pfam" id="PF09084">
    <property type="entry name" value="NMT1"/>
    <property type="match status" value="1"/>
</dbReference>
<comment type="subunit">
    <text evidence="4">Homodimer.</text>
</comment>
<name>A0A6J7LK52_9ZZZZ</name>
<dbReference type="Gene3D" id="3.40.190.10">
    <property type="entry name" value="Periplasmic binding protein-like II"/>
    <property type="match status" value="2"/>
</dbReference>
<keyword evidence="6" id="KW-0479">Metal-binding</keyword>
<evidence type="ECO:0000256" key="10">
    <source>
        <dbReference type="ARBA" id="ARBA00033171"/>
    </source>
</evidence>
<organism evidence="13">
    <name type="scientific">freshwater metagenome</name>
    <dbReference type="NCBI Taxonomy" id="449393"/>
    <lineage>
        <taxon>unclassified sequences</taxon>
        <taxon>metagenomes</taxon>
        <taxon>ecological metagenomes</taxon>
    </lineage>
</organism>